<sequence>MPAPLVEDYIHWLNLTSRQVEFRKNPLIWIANKPGNWMLDVEQRCLTRHSVTLVDPHGPLCRRIMEIFKIFEDAKHVTVFQTSTHGVTVQLRRMNLNFTVSENGRLVSKEVYCEISPYQDAGIWYGLESMLVLREVQNPSLRRILVPLGLLEASRNGPHVAVRVIGSDGAYGRFFIDDFIGRVQCAPESVLMFTKAMLHAYTSFPLPDPLTKRTGTEEALAVLASAALQPWAALKTQQLEPLLAIDHLTPRRVYSPTHLNCQQMVYWKSNLTATTQADEFREAVGAILARLKKLEIFYDQRSQPPISRVETTNSVLQMNMGKGKSSVILPIVACAIVNGQSLARVVVPRAPLLQTAQILQDRLGGLVGRELCHLPFSRKTPSNETTIQTYRDLHSSFRDRRGIMLPQPDHILSFKLSGLQALADNRLATAGNMISVQSWLDRYFRTVIDECDFTLAVKTQLIYPSDELEVELSQSIEVFPRSSGGYPFVYILRTDAEYALHERLVTDVCNGKLPLLPAIHGESRAAARLFLFQNDITKGTADAAYQAFPGQPSAIQVLHIVRGLLVHGILFFCLRKRWNVQYGLHPERDPLAVPYHGKGIPSDQAEWGHPDVAIVLTCLAFYYSGLTLDQFRQSLRCVLKSDDPPTAYTRWADRSTSMPMRLRQWNLINADDEAQVRQIWNHLRRDLVVTNDHLNTYVFPLCARNFEYKMQASGWDIPGFTQNSDVSLSTGFSGTNENKRMLPLTIRQRDLPELCHTNAEVLSYLLQKRNRGYFVAASPNGTRLSEVGLLQRLKSWNIRILIDAGAYILELGNRSLVRQWLTVDHEAPAAVYLNVDNKAAVIYRNGKEVPLLASPSVEDLLGCLVYLDEAHTRGVDLKLPVSARGGLALNLGQTKDHTVQAAMRLRQLGLSQSVVFIGSLEVHQSILDHTRKTAQDRIDSSDVISWLLEPICIKNEELQPLYLAQGFDFCRREHASVTNALYLSFSGHRTAYVRALRQQDQQTLEQLYGPVYQHFPTRNPSTNHGVGFEGTGLLQKFWAELTRQKWLLPRQNLSFTSAFEEVEQERELAVEIEEMPQPEKPTDFPVYTFPGTAADLLLFAETGSIRGKDWYVPVFGALLDTIVGESTGLHKRDSRVFLSREFTKTIRVSQKPDLWHVDFLRPVHWILWSPKTRKPVVIIPEEAELLIPILHNATKPVSYLIVYAAPIIKEMSILAGRLYFKFEDYGDILESVHSRDGMTNEPPQSSRNALPVKTPIEFLVEWFALTRKGQDFTYTPMGYVCQGRKLTSDHPFFTPSNTVDFNDHDETAESTWSGHDGLDKQGVDGIGEISDMSDIDDDIY</sequence>
<dbReference type="EC" id="3.4.19.12" evidence="2"/>
<dbReference type="PANTHER" id="PTHR13367:SF33">
    <property type="entry name" value="P-LOOP CONTAINING NUCLEOSIDE TRIPHOSPHATE HYDROLASE PROTEIN"/>
    <property type="match status" value="1"/>
</dbReference>
<name>A0A1R3S0Q6_ASPC5</name>
<dbReference type="InterPro" id="IPR022105">
    <property type="entry name" value="DUF3645"/>
</dbReference>
<evidence type="ECO:0000313" key="11">
    <source>
        <dbReference type="Proteomes" id="UP000188318"/>
    </source>
</evidence>
<dbReference type="PANTHER" id="PTHR13367">
    <property type="entry name" value="UBIQUITIN THIOESTERASE"/>
    <property type="match status" value="1"/>
</dbReference>
<organism evidence="10 11">
    <name type="scientific">Aspergillus carbonarius (strain ITEM 5010)</name>
    <dbReference type="NCBI Taxonomy" id="602072"/>
    <lineage>
        <taxon>Eukaryota</taxon>
        <taxon>Fungi</taxon>
        <taxon>Dikarya</taxon>
        <taxon>Ascomycota</taxon>
        <taxon>Pezizomycotina</taxon>
        <taxon>Eurotiomycetes</taxon>
        <taxon>Eurotiomycetidae</taxon>
        <taxon>Eurotiales</taxon>
        <taxon>Aspergillaceae</taxon>
        <taxon>Aspergillus</taxon>
        <taxon>Aspergillus subgen. Circumdati</taxon>
    </lineage>
</organism>
<evidence type="ECO:0000259" key="9">
    <source>
        <dbReference type="Pfam" id="PF12359"/>
    </source>
</evidence>
<dbReference type="GO" id="GO:0006508">
    <property type="term" value="P:proteolysis"/>
    <property type="evidence" value="ECO:0007669"/>
    <property type="project" value="UniProtKB-KW"/>
</dbReference>
<dbReference type="VEuPathDB" id="FungiDB:ASPCADRAFT_125375"/>
<evidence type="ECO:0000259" key="8">
    <source>
        <dbReference type="Pfam" id="PF12340"/>
    </source>
</evidence>
<protein>
    <recommendedName>
        <fullName evidence="2">ubiquitinyl hydrolase 1</fullName>
        <ecNumber evidence="2">3.4.19.12</ecNumber>
    </recommendedName>
</protein>
<keyword evidence="11" id="KW-1185">Reference proteome</keyword>
<accession>A0A1R3S0Q6</accession>
<dbReference type="Pfam" id="PF12359">
    <property type="entry name" value="DUF3645"/>
    <property type="match status" value="1"/>
</dbReference>
<evidence type="ECO:0000256" key="7">
    <source>
        <dbReference type="SAM" id="MobiDB-lite"/>
    </source>
</evidence>
<gene>
    <name evidence="10" type="ORF">ASPCADRAFT_125375</name>
</gene>
<dbReference type="STRING" id="602072.A0A1R3S0Q6"/>
<reference evidence="11" key="1">
    <citation type="journal article" date="2017" name="Genome Biol.">
        <title>Comparative genomics reveals high biological diversity and specific adaptations in the industrially and medically important fungal genus Aspergillus.</title>
        <authorList>
            <person name="de Vries R.P."/>
            <person name="Riley R."/>
            <person name="Wiebenga A."/>
            <person name="Aguilar-Osorio G."/>
            <person name="Amillis S."/>
            <person name="Uchima C.A."/>
            <person name="Anderluh G."/>
            <person name="Asadollahi M."/>
            <person name="Askin M."/>
            <person name="Barry K."/>
            <person name="Battaglia E."/>
            <person name="Bayram O."/>
            <person name="Benocci T."/>
            <person name="Braus-Stromeyer S.A."/>
            <person name="Caldana C."/>
            <person name="Canovas D."/>
            <person name="Cerqueira G.C."/>
            <person name="Chen F."/>
            <person name="Chen W."/>
            <person name="Choi C."/>
            <person name="Clum A."/>
            <person name="Dos Santos R.A."/>
            <person name="Damasio A.R."/>
            <person name="Diallinas G."/>
            <person name="Emri T."/>
            <person name="Fekete E."/>
            <person name="Flipphi M."/>
            <person name="Freyberg S."/>
            <person name="Gallo A."/>
            <person name="Gournas C."/>
            <person name="Habgood R."/>
            <person name="Hainaut M."/>
            <person name="Harispe M.L."/>
            <person name="Henrissat B."/>
            <person name="Hilden K.S."/>
            <person name="Hope R."/>
            <person name="Hossain A."/>
            <person name="Karabika E."/>
            <person name="Karaffa L."/>
            <person name="Karanyi Z."/>
            <person name="Krasevec N."/>
            <person name="Kuo A."/>
            <person name="Kusch H."/>
            <person name="LaButti K."/>
            <person name="Lagendijk E.L."/>
            <person name="Lapidus A."/>
            <person name="Levasseur A."/>
            <person name="Lindquist E."/>
            <person name="Lipzen A."/>
            <person name="Logrieco A.F."/>
            <person name="MacCabe A."/>
            <person name="Maekelae M.R."/>
            <person name="Malavazi I."/>
            <person name="Melin P."/>
            <person name="Meyer V."/>
            <person name="Mielnichuk N."/>
            <person name="Miskei M."/>
            <person name="Molnar A.P."/>
            <person name="Mule G."/>
            <person name="Ngan C.Y."/>
            <person name="Orejas M."/>
            <person name="Orosz E."/>
            <person name="Ouedraogo J.P."/>
            <person name="Overkamp K.M."/>
            <person name="Park H.-S."/>
            <person name="Perrone G."/>
            <person name="Piumi F."/>
            <person name="Punt P.J."/>
            <person name="Ram A.F."/>
            <person name="Ramon A."/>
            <person name="Rauscher S."/>
            <person name="Record E."/>
            <person name="Riano-Pachon D.M."/>
            <person name="Robert V."/>
            <person name="Roehrig J."/>
            <person name="Ruller R."/>
            <person name="Salamov A."/>
            <person name="Salih N.S."/>
            <person name="Samson R.A."/>
            <person name="Sandor E."/>
            <person name="Sanguinetti M."/>
            <person name="Schuetze T."/>
            <person name="Sepcic K."/>
            <person name="Shelest E."/>
            <person name="Sherlock G."/>
            <person name="Sophianopoulou V."/>
            <person name="Squina F.M."/>
            <person name="Sun H."/>
            <person name="Susca A."/>
            <person name="Todd R.B."/>
            <person name="Tsang A."/>
            <person name="Unkles S.E."/>
            <person name="van de Wiele N."/>
            <person name="van Rossen-Uffink D."/>
            <person name="Oliveira J.V."/>
            <person name="Vesth T.C."/>
            <person name="Visser J."/>
            <person name="Yu J.-H."/>
            <person name="Zhou M."/>
            <person name="Andersen M.R."/>
            <person name="Archer D.B."/>
            <person name="Baker S.E."/>
            <person name="Benoit I."/>
            <person name="Brakhage A.A."/>
            <person name="Braus G.H."/>
            <person name="Fischer R."/>
            <person name="Frisvad J.C."/>
            <person name="Goldman G.H."/>
            <person name="Houbraken J."/>
            <person name="Oakley B."/>
            <person name="Pocsi I."/>
            <person name="Scazzocchio C."/>
            <person name="Seiboth B."/>
            <person name="vanKuyk P.A."/>
            <person name="Wortman J."/>
            <person name="Dyer P.S."/>
            <person name="Grigoriev I.V."/>
        </authorList>
    </citation>
    <scope>NUCLEOTIDE SEQUENCE [LARGE SCALE GENOMIC DNA]</scope>
    <source>
        <strain evidence="11">ITEM 5010</strain>
    </source>
</reference>
<proteinExistence type="predicted"/>
<comment type="catalytic activity">
    <reaction evidence="1">
        <text>Thiol-dependent hydrolysis of ester, thioester, amide, peptide and isopeptide bonds formed by the C-terminal Gly of ubiquitin (a 76-residue protein attached to proteins as an intracellular targeting signal).</text>
        <dbReference type="EC" id="3.4.19.12"/>
    </reaction>
</comment>
<evidence type="ECO:0000256" key="3">
    <source>
        <dbReference type="ARBA" id="ARBA00022670"/>
    </source>
</evidence>
<evidence type="ECO:0000256" key="6">
    <source>
        <dbReference type="ARBA" id="ARBA00022807"/>
    </source>
</evidence>
<feature type="region of interest" description="Disordered" evidence="7">
    <location>
        <begin position="1297"/>
        <end position="1340"/>
    </location>
</feature>
<feature type="compositionally biased region" description="Acidic residues" evidence="7">
    <location>
        <begin position="1331"/>
        <end position="1340"/>
    </location>
</feature>
<feature type="domain" description="DUF3638" evidence="8">
    <location>
        <begin position="306"/>
        <end position="465"/>
    </location>
</feature>
<evidence type="ECO:0000256" key="2">
    <source>
        <dbReference type="ARBA" id="ARBA00012759"/>
    </source>
</evidence>
<dbReference type="Proteomes" id="UP000188318">
    <property type="component" value="Unassembled WGS sequence"/>
</dbReference>
<evidence type="ECO:0000313" key="10">
    <source>
        <dbReference type="EMBL" id="OOG00335.1"/>
    </source>
</evidence>
<keyword evidence="4" id="KW-0833">Ubl conjugation pathway</keyword>
<evidence type="ECO:0000256" key="5">
    <source>
        <dbReference type="ARBA" id="ARBA00022801"/>
    </source>
</evidence>
<dbReference type="OrthoDB" id="3182339at2759"/>
<dbReference type="InterPro" id="IPR051346">
    <property type="entry name" value="OTU_Deubiquitinase"/>
</dbReference>
<dbReference type="InterPro" id="IPR022099">
    <property type="entry name" value="DUF3638"/>
</dbReference>
<evidence type="ECO:0000256" key="1">
    <source>
        <dbReference type="ARBA" id="ARBA00000707"/>
    </source>
</evidence>
<dbReference type="EMBL" id="KV907493">
    <property type="protein sequence ID" value="OOG00335.1"/>
    <property type="molecule type" value="Genomic_DNA"/>
</dbReference>
<dbReference type="Pfam" id="PF12340">
    <property type="entry name" value="DUF3638"/>
    <property type="match status" value="1"/>
</dbReference>
<keyword evidence="6" id="KW-0788">Thiol protease</keyword>
<keyword evidence="5" id="KW-0378">Hydrolase</keyword>
<evidence type="ECO:0000256" key="4">
    <source>
        <dbReference type="ARBA" id="ARBA00022786"/>
    </source>
</evidence>
<feature type="domain" description="DUF3645" evidence="9">
    <location>
        <begin position="585"/>
        <end position="617"/>
    </location>
</feature>
<keyword evidence="3" id="KW-0645">Protease</keyword>
<dbReference type="GO" id="GO:0004843">
    <property type="term" value="F:cysteine-type deubiquitinase activity"/>
    <property type="evidence" value="ECO:0007669"/>
    <property type="project" value="UniProtKB-EC"/>
</dbReference>
<dbReference type="OMA" id="CCRSEIM"/>